<evidence type="ECO:0000256" key="1">
    <source>
        <dbReference type="ARBA" id="ARBA00004141"/>
    </source>
</evidence>
<evidence type="ECO:0000313" key="7">
    <source>
        <dbReference type="Proteomes" id="UP001381693"/>
    </source>
</evidence>
<comment type="caution">
    <text evidence="6">The sequence shown here is derived from an EMBL/GenBank/DDBJ whole genome shotgun (WGS) entry which is preliminary data.</text>
</comment>
<comment type="subcellular location">
    <subcellularLocation>
        <location evidence="1">Membrane</location>
        <topology evidence="1">Multi-pass membrane protein</topology>
    </subcellularLocation>
</comment>
<evidence type="ECO:0000256" key="4">
    <source>
        <dbReference type="ARBA" id="ARBA00023136"/>
    </source>
</evidence>
<reference evidence="6 7" key="1">
    <citation type="submission" date="2023-11" db="EMBL/GenBank/DDBJ databases">
        <title>Halocaridina rubra genome assembly.</title>
        <authorList>
            <person name="Smith C."/>
        </authorList>
    </citation>
    <scope>NUCLEOTIDE SEQUENCE [LARGE SCALE GENOMIC DNA]</scope>
    <source>
        <strain evidence="6">EP-1</strain>
        <tissue evidence="6">Whole</tissue>
    </source>
</reference>
<name>A0AAN9A0Z3_HALRR</name>
<dbReference type="EMBL" id="JAXCGZ010015389">
    <property type="protein sequence ID" value="KAK7070404.1"/>
    <property type="molecule type" value="Genomic_DNA"/>
</dbReference>
<dbReference type="GO" id="GO:0016236">
    <property type="term" value="P:macroautophagy"/>
    <property type="evidence" value="ECO:0007669"/>
    <property type="project" value="TreeGrafter"/>
</dbReference>
<dbReference type="PANTHER" id="PTHR21389">
    <property type="entry name" value="P53 INDUCED PROTEIN"/>
    <property type="match status" value="1"/>
</dbReference>
<keyword evidence="4 5" id="KW-0472">Membrane</keyword>
<evidence type="ECO:0000256" key="2">
    <source>
        <dbReference type="ARBA" id="ARBA00022692"/>
    </source>
</evidence>
<protein>
    <submittedName>
        <fullName evidence="6">Etoposide induced 2.4 mRNA</fullName>
    </submittedName>
</protein>
<dbReference type="AlphaFoldDB" id="A0AAN9A0Z3"/>
<sequence>MKFLLSYTLDDRGGLVRLYALPLLTIIFNALWVLPLFVLSRIINTVWFQDIADSAYRQRQGRPQLIGSISKIMADVLISVFIQFLFLIQANLMMMLPLMWVNVILSGIHMCLLNSLYSFEYRWFNMGWELYKRL</sequence>
<dbReference type="GO" id="GO:0005783">
    <property type="term" value="C:endoplasmic reticulum"/>
    <property type="evidence" value="ECO:0007669"/>
    <property type="project" value="TreeGrafter"/>
</dbReference>
<evidence type="ECO:0000256" key="3">
    <source>
        <dbReference type="ARBA" id="ARBA00022989"/>
    </source>
</evidence>
<keyword evidence="2 5" id="KW-0812">Transmembrane</keyword>
<dbReference type="GO" id="GO:0016020">
    <property type="term" value="C:membrane"/>
    <property type="evidence" value="ECO:0007669"/>
    <property type="project" value="UniProtKB-SubCell"/>
</dbReference>
<feature type="non-terminal residue" evidence="6">
    <location>
        <position position="134"/>
    </location>
</feature>
<accession>A0AAN9A0Z3</accession>
<dbReference type="Proteomes" id="UP001381693">
    <property type="component" value="Unassembled WGS sequence"/>
</dbReference>
<keyword evidence="7" id="KW-1185">Reference proteome</keyword>
<feature type="transmembrane region" description="Helical" evidence="5">
    <location>
        <begin position="72"/>
        <end position="92"/>
    </location>
</feature>
<feature type="transmembrane region" description="Helical" evidence="5">
    <location>
        <begin position="20"/>
        <end position="39"/>
    </location>
</feature>
<feature type="transmembrane region" description="Helical" evidence="5">
    <location>
        <begin position="98"/>
        <end position="117"/>
    </location>
</feature>
<gene>
    <name evidence="6" type="primary">EI24</name>
    <name evidence="6" type="ORF">SK128_025241</name>
</gene>
<dbReference type="PANTHER" id="PTHR21389:SF0">
    <property type="entry name" value="ETOPOSIDE-INDUCED PROTEIN 2.4 HOMOLOG"/>
    <property type="match status" value="1"/>
</dbReference>
<evidence type="ECO:0000256" key="5">
    <source>
        <dbReference type="SAM" id="Phobius"/>
    </source>
</evidence>
<proteinExistence type="predicted"/>
<organism evidence="6 7">
    <name type="scientific">Halocaridina rubra</name>
    <name type="common">Hawaiian red shrimp</name>
    <dbReference type="NCBI Taxonomy" id="373956"/>
    <lineage>
        <taxon>Eukaryota</taxon>
        <taxon>Metazoa</taxon>
        <taxon>Ecdysozoa</taxon>
        <taxon>Arthropoda</taxon>
        <taxon>Crustacea</taxon>
        <taxon>Multicrustacea</taxon>
        <taxon>Malacostraca</taxon>
        <taxon>Eumalacostraca</taxon>
        <taxon>Eucarida</taxon>
        <taxon>Decapoda</taxon>
        <taxon>Pleocyemata</taxon>
        <taxon>Caridea</taxon>
        <taxon>Atyoidea</taxon>
        <taxon>Atyidae</taxon>
        <taxon>Halocaridina</taxon>
    </lineage>
</organism>
<evidence type="ECO:0000313" key="6">
    <source>
        <dbReference type="EMBL" id="KAK7070404.1"/>
    </source>
</evidence>
<keyword evidence="3 5" id="KW-1133">Transmembrane helix</keyword>